<sequence>MKLTVVGMSGSYAGPESPASSYLVQATDADGKVWSVVLDMGSGAFGALQRHIDPFAVDAIALSHLHPDHCSDLSGFYVYYKYHPDKGTEFTDRGPIPVFAPTDAGERICRAYGLPEGETMEKELAHSRWECRAQVEVGPFQIQAVTVNHPVEAYGFRITGPSEFDPNKQVVLAYSGDTDVCEGLDVVAKDADLFLCEAAFVEGRDDGIQNMHLTGKRAGEVARDAGSKHLVLTHIPSWNDPEVTLAEAKSVYFGQLSVAAPDQTYAI</sequence>
<proteinExistence type="predicted"/>
<reference evidence="2" key="1">
    <citation type="submission" date="2024-02" db="EMBL/GenBank/DDBJ databases">
        <title>Tomenella chthoni gen. nov. sp. nov., a member of the family Jonesiaceae isolated from bat guano.</title>
        <authorList>
            <person name="Miller S.L."/>
            <person name="King J."/>
            <person name="Sankaranarayanan K."/>
            <person name="Lawson P.A."/>
        </authorList>
    </citation>
    <scope>NUCLEOTIDE SEQUENCE</scope>
    <source>
        <strain evidence="2">BS-20</strain>
    </source>
</reference>
<dbReference type="AlphaFoldDB" id="A0AAU7DYR7"/>
<organism evidence="2">
    <name type="scientific">Jonesiaceae bacterium BS-20</name>
    <dbReference type="NCBI Taxonomy" id="3120821"/>
    <lineage>
        <taxon>Bacteria</taxon>
        <taxon>Bacillati</taxon>
        <taxon>Actinomycetota</taxon>
        <taxon>Actinomycetes</taxon>
        <taxon>Micrococcales</taxon>
        <taxon>Jonesiaceae</taxon>
    </lineage>
</organism>
<dbReference type="PANTHER" id="PTHR46018:SF4">
    <property type="entry name" value="METALLO-HYDROLASE YHFI-RELATED"/>
    <property type="match status" value="1"/>
</dbReference>
<dbReference type="PANTHER" id="PTHR46018">
    <property type="entry name" value="ZINC PHOSPHODIESTERASE ELAC PROTEIN 1"/>
    <property type="match status" value="1"/>
</dbReference>
<evidence type="ECO:0000313" key="2">
    <source>
        <dbReference type="EMBL" id="XBH22353.1"/>
    </source>
</evidence>
<accession>A0AAU7DYR7</accession>
<dbReference type="EMBL" id="CP146203">
    <property type="protein sequence ID" value="XBH22353.1"/>
    <property type="molecule type" value="Genomic_DNA"/>
</dbReference>
<dbReference type="Pfam" id="PF12706">
    <property type="entry name" value="Lactamase_B_2"/>
    <property type="match status" value="1"/>
</dbReference>
<dbReference type="InterPro" id="IPR001279">
    <property type="entry name" value="Metallo-B-lactamas"/>
</dbReference>
<feature type="domain" description="Metallo-beta-lactamase" evidence="1">
    <location>
        <begin position="53"/>
        <end position="235"/>
    </location>
</feature>
<evidence type="ECO:0000259" key="1">
    <source>
        <dbReference type="Pfam" id="PF12706"/>
    </source>
</evidence>
<dbReference type="Gene3D" id="3.60.15.10">
    <property type="entry name" value="Ribonuclease Z/Hydroxyacylglutathione hydrolase-like"/>
    <property type="match status" value="1"/>
</dbReference>
<dbReference type="GO" id="GO:0042781">
    <property type="term" value="F:3'-tRNA processing endoribonuclease activity"/>
    <property type="evidence" value="ECO:0007669"/>
    <property type="project" value="TreeGrafter"/>
</dbReference>
<dbReference type="InterPro" id="IPR036866">
    <property type="entry name" value="RibonucZ/Hydroxyglut_hydro"/>
</dbReference>
<name>A0AAU7DYR7_9MICO</name>
<dbReference type="CDD" id="cd07716">
    <property type="entry name" value="RNaseZ_short-form-like_MBL-fold"/>
    <property type="match status" value="1"/>
</dbReference>
<dbReference type="SUPFAM" id="SSF56281">
    <property type="entry name" value="Metallo-hydrolase/oxidoreductase"/>
    <property type="match status" value="1"/>
</dbReference>
<protein>
    <submittedName>
        <fullName evidence="2">MBL fold metallo-hydrolase</fullName>
    </submittedName>
</protein>
<gene>
    <name evidence="2" type="ORF">V5R04_03755</name>
</gene>